<protein>
    <recommendedName>
        <fullName evidence="3">GxxExxY protein</fullName>
    </recommendedName>
</protein>
<dbReference type="Proteomes" id="UP000006512">
    <property type="component" value="Unassembled WGS sequence"/>
</dbReference>
<dbReference type="STRING" id="715226.ABI_23240"/>
<dbReference type="EMBL" id="GL883078">
    <property type="protein sequence ID" value="EGF90912.1"/>
    <property type="molecule type" value="Genomic_DNA"/>
</dbReference>
<dbReference type="Pfam" id="PF13366">
    <property type="entry name" value="PDDEXK_3"/>
    <property type="match status" value="1"/>
</dbReference>
<sequence>MSLDKRDPQTYAIIGAAMEVHSRLGHGFLEAVYHEALAIELGRAGVPFRRECALPIHYRDSILACQYRADFICFDNVLVELKALAELSPREDAQVMNYLRAARLSIGLLINFGGAKLDFKRLKS</sequence>
<dbReference type="OrthoDB" id="9806869at2"/>
<reference evidence="2" key="1">
    <citation type="submission" date="2011-03" db="EMBL/GenBank/DDBJ databases">
        <title>Draft genome sequence of Brevundimonas diminuta.</title>
        <authorList>
            <person name="Brown P.J.B."/>
            <person name="Buechlein A."/>
            <person name="Hemmerich C."/>
            <person name="Brun Y.V."/>
        </authorList>
    </citation>
    <scope>NUCLEOTIDE SEQUENCE [LARGE SCALE GENOMIC DNA]</scope>
    <source>
        <strain evidence="2">C19</strain>
    </source>
</reference>
<dbReference type="HOGENOM" id="CLU_134960_0_0_5"/>
<accession>F4QNK4</accession>
<dbReference type="eggNOG" id="COG0614">
    <property type="taxonomic scope" value="Bacteria"/>
</dbReference>
<evidence type="ECO:0000313" key="2">
    <source>
        <dbReference type="Proteomes" id="UP000006512"/>
    </source>
</evidence>
<proteinExistence type="predicted"/>
<evidence type="ECO:0000313" key="1">
    <source>
        <dbReference type="EMBL" id="EGF90912.1"/>
    </source>
</evidence>
<organism evidence="1 2">
    <name type="scientific">Asticcacaulis biprosthecium C19</name>
    <dbReference type="NCBI Taxonomy" id="715226"/>
    <lineage>
        <taxon>Bacteria</taxon>
        <taxon>Pseudomonadati</taxon>
        <taxon>Pseudomonadota</taxon>
        <taxon>Alphaproteobacteria</taxon>
        <taxon>Caulobacterales</taxon>
        <taxon>Caulobacteraceae</taxon>
        <taxon>Asticcacaulis</taxon>
    </lineage>
</organism>
<dbReference type="InterPro" id="IPR026350">
    <property type="entry name" value="GxxExxY"/>
</dbReference>
<dbReference type="NCBIfam" id="TIGR04256">
    <property type="entry name" value="GxxExxY"/>
    <property type="match status" value="1"/>
</dbReference>
<dbReference type="AlphaFoldDB" id="F4QNK4"/>
<name>F4QNK4_9CAUL</name>
<keyword evidence="2" id="KW-1185">Reference proteome</keyword>
<evidence type="ECO:0008006" key="3">
    <source>
        <dbReference type="Google" id="ProtNLM"/>
    </source>
</evidence>
<dbReference type="RefSeq" id="WP_006273094.1">
    <property type="nucleotide sequence ID" value="NZ_GL883078.1"/>
</dbReference>
<gene>
    <name evidence="1" type="ORF">ABI_23240</name>
</gene>